<dbReference type="FunCoup" id="A0A6P8ZX17">
    <property type="interactions" value="1633"/>
</dbReference>
<name>A0A6P8ZX17_THRPL</name>
<evidence type="ECO:0000256" key="14">
    <source>
        <dbReference type="ARBA" id="ARBA00079067"/>
    </source>
</evidence>
<dbReference type="InterPro" id="IPR001650">
    <property type="entry name" value="Helicase_C-like"/>
</dbReference>
<dbReference type="GeneID" id="117650229"/>
<dbReference type="SMART" id="SM00490">
    <property type="entry name" value="HELICc"/>
    <property type="match status" value="1"/>
</dbReference>
<dbReference type="PANTHER" id="PTHR45626:SF50">
    <property type="entry name" value="TRANSCRIPTION TERMINATION FACTOR 2"/>
    <property type="match status" value="1"/>
</dbReference>
<evidence type="ECO:0000256" key="11">
    <source>
        <dbReference type="ARBA" id="ARBA00023163"/>
    </source>
</evidence>
<protein>
    <recommendedName>
        <fullName evidence="13">Transcription termination factor 2</fullName>
    </recommendedName>
    <alternativeName>
        <fullName evidence="15">RNA polymerase II termination factor</fullName>
    </alternativeName>
    <alternativeName>
        <fullName evidence="14">Transcription release factor 2</fullName>
    </alternativeName>
</protein>
<comment type="subcellular location">
    <subcellularLocation>
        <location evidence="1">Nucleus</location>
    </subcellularLocation>
</comment>
<evidence type="ECO:0000256" key="12">
    <source>
        <dbReference type="ARBA" id="ARBA00023242"/>
    </source>
</evidence>
<dbReference type="OrthoDB" id="423559at2759"/>
<feature type="coiled-coil region" evidence="16">
    <location>
        <begin position="382"/>
        <end position="409"/>
    </location>
</feature>
<sequence length="1150" mass="128626">MDLSASSTPLQKARRRAQILDSDSDDERLDQANGLVIPPSDPEDDDRASLINSSNSSDSLVMTTPVQSRSMPKQNNLLRRSLGYKSAVGDNLEDSSQYMSFHSAATFTPEKGNSGLESSHHESDVSNKSLDVSAISEEHSSSESGNEIESFQSRQNSHQNEDEIESFQSEHSSIPLNDSDFGFKNNDCDDDSQSDDLNNSENVASTSHQPENIEDSESAQSDEFDDGAAHSNDDSRKIESNEDMYMKGVAQSSKHGIDTSYKPVLIQDGDASNSSIYYDDSNMAKNLNSSDVATSLDDKVKEAEFFGSPKRSSLIDLTQSDSSLQNSPVGATRQHDLKQREIGDIVADLSSVSNDIMVKEALLDSINNNTLPDNGRNLKMMVYKLKLQKQALEKELSEHKETAAQQATIEQMQTNLERKLLSSKQSTLNFQPSVKIEQREYESIDSEEDGSPRSLNSHDSISKPEWGDLPNPDMTISGFGKKAMQTHLAEKSLTLEALSSLHNALKTCPDEDTYAEDPKYLRVELMPHQKHGLAWMLWREQEKPSGGILADDMGLGKTLSMISLILKDLENKEKSDDDSESDDESPRWMSSKYSRMVKGGTLVVCPASLVAQWEQEIYRRVKKRALSVELYHGPKRESKPRRLAKHDVVVTTYNLVSRESGVDSAKNATKIKDKGPLFMVKWERIILDEAHMVRNHKSQMALGVCELMGKHRWCLTGTPVQNKQLDLYALLKFLQCSPFDDLVVWKRWVDNKNAAGMQRLNTMMKSLMLRRTKEQLQEKGDLNCLPEKSSEQIDVHLDPEELELYEKVALFSSTLFAEFLVQRAEKQQLLDARYGMSTRPVWEQEGRPDNQFTTTKELANMHRKMKGITEIKTHMILVLLLRLRQICCHPGLVKKMVENGDIDFNVASAGVEDEDGLDVDLFNQMNNLNIDESAVESEENDDPLNKSGIFSADSPVLSFDRPSAKIRAILDLLEEKLLDSDDKAIIVSQWSSVLNIIAKFLKQMQFKFETLSGEVPVHKRQDIVNDINRKGSGAQILLLSLTAGGVGLNLVGANHLLMVDNHWNPQLEAQACDRIYRVGQKKHVFVYKFITVNTIEEKIVSVQAQKLALAHSVLTGTRDMQASKLTLADLQMLFSAPNPAPAPAPAPAPQ</sequence>
<evidence type="ECO:0000256" key="8">
    <source>
        <dbReference type="ARBA" id="ARBA00022840"/>
    </source>
</evidence>
<dbReference type="GO" id="GO:0005737">
    <property type="term" value="C:cytoplasm"/>
    <property type="evidence" value="ECO:0007669"/>
    <property type="project" value="UniProtKB-ARBA"/>
</dbReference>
<keyword evidence="20" id="KW-1185">Reference proteome</keyword>
<reference evidence="21" key="1">
    <citation type="submission" date="2025-08" db="UniProtKB">
        <authorList>
            <consortium name="RefSeq"/>
        </authorList>
    </citation>
    <scope>IDENTIFICATION</scope>
    <source>
        <tissue evidence="21">Total insect</tissue>
    </source>
</reference>
<evidence type="ECO:0000256" key="1">
    <source>
        <dbReference type="ARBA" id="ARBA00004123"/>
    </source>
</evidence>
<keyword evidence="11" id="KW-0804">Transcription</keyword>
<dbReference type="Proteomes" id="UP000515158">
    <property type="component" value="Unplaced"/>
</dbReference>
<gene>
    <name evidence="21" type="primary">LOC117650229</name>
</gene>
<dbReference type="Gene3D" id="3.40.50.10810">
    <property type="entry name" value="Tandem AAA-ATPase domain"/>
    <property type="match status" value="1"/>
</dbReference>
<evidence type="ECO:0000256" key="7">
    <source>
        <dbReference type="ARBA" id="ARBA00022806"/>
    </source>
</evidence>
<dbReference type="PROSITE" id="PS51194">
    <property type="entry name" value="HELICASE_CTER"/>
    <property type="match status" value="1"/>
</dbReference>
<evidence type="ECO:0000256" key="15">
    <source>
        <dbReference type="ARBA" id="ARBA00082628"/>
    </source>
</evidence>
<evidence type="ECO:0000256" key="5">
    <source>
        <dbReference type="ARBA" id="ARBA00022741"/>
    </source>
</evidence>
<evidence type="ECO:0000256" key="10">
    <source>
        <dbReference type="ARBA" id="ARBA00023125"/>
    </source>
</evidence>
<dbReference type="Pfam" id="PF00176">
    <property type="entry name" value="SNF2-rel_dom"/>
    <property type="match status" value="1"/>
</dbReference>
<dbReference type="FunFam" id="3.40.50.10810:FF:000043">
    <property type="entry name" value="Transcription termination factor 2"/>
    <property type="match status" value="1"/>
</dbReference>
<accession>A0A6P8ZX17</accession>
<evidence type="ECO:0000256" key="13">
    <source>
        <dbReference type="ARBA" id="ARBA00070113"/>
    </source>
</evidence>
<keyword evidence="10" id="KW-0238">DNA-binding</keyword>
<keyword evidence="8" id="KW-0067">ATP-binding</keyword>
<evidence type="ECO:0000256" key="2">
    <source>
        <dbReference type="ARBA" id="ARBA00007025"/>
    </source>
</evidence>
<dbReference type="InterPro" id="IPR000330">
    <property type="entry name" value="SNF2_N"/>
</dbReference>
<dbReference type="PANTHER" id="PTHR45626">
    <property type="entry name" value="TRANSCRIPTION TERMINATION FACTOR 2-RELATED"/>
    <property type="match status" value="1"/>
</dbReference>
<comment type="similarity">
    <text evidence="2">Belongs to the SNF2/RAD54 helicase family.</text>
</comment>
<keyword evidence="9" id="KW-0805">Transcription regulation</keyword>
<evidence type="ECO:0000313" key="21">
    <source>
        <dbReference type="RefSeq" id="XP_034249366.1"/>
    </source>
</evidence>
<dbReference type="GO" id="GO:0006353">
    <property type="term" value="P:DNA-templated transcription termination"/>
    <property type="evidence" value="ECO:0007669"/>
    <property type="project" value="UniProtKB-KW"/>
</dbReference>
<feature type="compositionally biased region" description="Polar residues" evidence="17">
    <location>
        <begin position="61"/>
        <end position="78"/>
    </location>
</feature>
<evidence type="ECO:0000256" key="9">
    <source>
        <dbReference type="ARBA" id="ARBA00023015"/>
    </source>
</evidence>
<dbReference type="RefSeq" id="XP_034249366.1">
    <property type="nucleotide sequence ID" value="XM_034393475.1"/>
</dbReference>
<evidence type="ECO:0000256" key="17">
    <source>
        <dbReference type="SAM" id="MobiDB-lite"/>
    </source>
</evidence>
<dbReference type="AlphaFoldDB" id="A0A6P8ZX17"/>
<dbReference type="Pfam" id="PF00271">
    <property type="entry name" value="Helicase_C"/>
    <property type="match status" value="1"/>
</dbReference>
<keyword evidence="16" id="KW-0175">Coiled coil</keyword>
<feature type="domain" description="Helicase ATP-binding" evidence="18">
    <location>
        <begin position="538"/>
        <end position="737"/>
    </location>
</feature>
<dbReference type="Gene3D" id="3.40.50.300">
    <property type="entry name" value="P-loop containing nucleotide triphosphate hydrolases"/>
    <property type="match status" value="1"/>
</dbReference>
<dbReference type="CDD" id="cd18793">
    <property type="entry name" value="SF2_C_SNF"/>
    <property type="match status" value="1"/>
</dbReference>
<dbReference type="InterPro" id="IPR049730">
    <property type="entry name" value="SNF2/RAD54-like_C"/>
</dbReference>
<feature type="compositionally biased region" description="Polar residues" evidence="17">
    <location>
        <begin position="1"/>
        <end position="10"/>
    </location>
</feature>
<dbReference type="GO" id="GO:0005524">
    <property type="term" value="F:ATP binding"/>
    <property type="evidence" value="ECO:0007669"/>
    <property type="project" value="UniProtKB-KW"/>
</dbReference>
<feature type="region of interest" description="Disordered" evidence="17">
    <location>
        <begin position="431"/>
        <end position="478"/>
    </location>
</feature>
<keyword evidence="6" id="KW-0378">Hydrolase</keyword>
<feature type="compositionally biased region" description="Polar residues" evidence="17">
    <location>
        <begin position="166"/>
        <end position="176"/>
    </location>
</feature>
<feature type="region of interest" description="Disordered" evidence="17">
    <location>
        <begin position="1"/>
        <end position="79"/>
    </location>
</feature>
<dbReference type="GO" id="GO:0005634">
    <property type="term" value="C:nucleus"/>
    <property type="evidence" value="ECO:0007669"/>
    <property type="project" value="UniProtKB-SubCell"/>
</dbReference>
<keyword evidence="12" id="KW-0539">Nucleus</keyword>
<dbReference type="InterPro" id="IPR050628">
    <property type="entry name" value="SNF2_RAD54_helicase_TF"/>
</dbReference>
<dbReference type="GO" id="GO:0003677">
    <property type="term" value="F:DNA binding"/>
    <property type="evidence" value="ECO:0007669"/>
    <property type="project" value="UniProtKB-KW"/>
</dbReference>
<feature type="region of interest" description="Disordered" evidence="17">
    <location>
        <begin position="107"/>
        <end position="242"/>
    </location>
</feature>
<keyword evidence="3" id="KW-0806">Transcription termination</keyword>
<dbReference type="SMART" id="SM00487">
    <property type="entry name" value="DEXDc"/>
    <property type="match status" value="1"/>
</dbReference>
<evidence type="ECO:0000259" key="18">
    <source>
        <dbReference type="PROSITE" id="PS51192"/>
    </source>
</evidence>
<dbReference type="InterPro" id="IPR014001">
    <property type="entry name" value="Helicase_ATP-bd"/>
</dbReference>
<evidence type="ECO:0000313" key="20">
    <source>
        <dbReference type="Proteomes" id="UP000515158"/>
    </source>
</evidence>
<proteinExistence type="inferred from homology"/>
<feature type="compositionally biased region" description="Acidic residues" evidence="17">
    <location>
        <begin position="212"/>
        <end position="226"/>
    </location>
</feature>
<evidence type="ECO:0000256" key="16">
    <source>
        <dbReference type="SAM" id="Coils"/>
    </source>
</evidence>
<dbReference type="KEGG" id="tpal:117650229"/>
<organism evidence="21">
    <name type="scientific">Thrips palmi</name>
    <name type="common">Melon thrips</name>
    <dbReference type="NCBI Taxonomy" id="161013"/>
    <lineage>
        <taxon>Eukaryota</taxon>
        <taxon>Metazoa</taxon>
        <taxon>Ecdysozoa</taxon>
        <taxon>Arthropoda</taxon>
        <taxon>Hexapoda</taxon>
        <taxon>Insecta</taxon>
        <taxon>Pterygota</taxon>
        <taxon>Neoptera</taxon>
        <taxon>Paraneoptera</taxon>
        <taxon>Thysanoptera</taxon>
        <taxon>Terebrantia</taxon>
        <taxon>Thripoidea</taxon>
        <taxon>Thripidae</taxon>
        <taxon>Thrips</taxon>
    </lineage>
</organism>
<evidence type="ECO:0000256" key="4">
    <source>
        <dbReference type="ARBA" id="ARBA00022553"/>
    </source>
</evidence>
<feature type="domain" description="Helicase C-terminal" evidence="19">
    <location>
        <begin position="965"/>
        <end position="1121"/>
    </location>
</feature>
<keyword evidence="7" id="KW-0347">Helicase</keyword>
<dbReference type="GO" id="GO:0004386">
    <property type="term" value="F:helicase activity"/>
    <property type="evidence" value="ECO:0007669"/>
    <property type="project" value="UniProtKB-KW"/>
</dbReference>
<dbReference type="CTD" id="45894"/>
<feature type="compositionally biased region" description="Low complexity" evidence="17">
    <location>
        <begin position="49"/>
        <end position="60"/>
    </location>
</feature>
<evidence type="ECO:0000259" key="19">
    <source>
        <dbReference type="PROSITE" id="PS51194"/>
    </source>
</evidence>
<keyword evidence="5" id="KW-0547">Nucleotide-binding</keyword>
<dbReference type="InParanoid" id="A0A6P8ZX17"/>
<evidence type="ECO:0000256" key="3">
    <source>
        <dbReference type="ARBA" id="ARBA00022472"/>
    </source>
</evidence>
<feature type="compositionally biased region" description="Basic and acidic residues" evidence="17">
    <location>
        <begin position="227"/>
        <end position="240"/>
    </location>
</feature>
<dbReference type="GO" id="GO:0006281">
    <property type="term" value="P:DNA repair"/>
    <property type="evidence" value="ECO:0007669"/>
    <property type="project" value="TreeGrafter"/>
</dbReference>
<dbReference type="PROSITE" id="PS51192">
    <property type="entry name" value="HELICASE_ATP_BIND_1"/>
    <property type="match status" value="1"/>
</dbReference>
<dbReference type="GO" id="GO:0016787">
    <property type="term" value="F:hydrolase activity"/>
    <property type="evidence" value="ECO:0007669"/>
    <property type="project" value="UniProtKB-KW"/>
</dbReference>
<keyword evidence="4" id="KW-0597">Phosphoprotein</keyword>
<dbReference type="GO" id="GO:0008094">
    <property type="term" value="F:ATP-dependent activity, acting on DNA"/>
    <property type="evidence" value="ECO:0007669"/>
    <property type="project" value="UniProtKB-ARBA"/>
</dbReference>
<dbReference type="SUPFAM" id="SSF52540">
    <property type="entry name" value="P-loop containing nucleoside triphosphate hydrolases"/>
    <property type="match status" value="2"/>
</dbReference>
<dbReference type="InterPro" id="IPR027417">
    <property type="entry name" value="P-loop_NTPase"/>
</dbReference>
<dbReference type="InterPro" id="IPR038718">
    <property type="entry name" value="SNF2-like_sf"/>
</dbReference>
<evidence type="ECO:0000256" key="6">
    <source>
        <dbReference type="ARBA" id="ARBA00022801"/>
    </source>
</evidence>